<protein>
    <recommendedName>
        <fullName evidence="3">Lipoprotein SmpA/OmlA domain-containing protein</fullName>
    </recommendedName>
</protein>
<comment type="caution">
    <text evidence="1">The sequence shown here is derived from an EMBL/GenBank/DDBJ whole genome shotgun (WGS) entry which is preliminary data.</text>
</comment>
<evidence type="ECO:0008006" key="3">
    <source>
        <dbReference type="Google" id="ProtNLM"/>
    </source>
</evidence>
<evidence type="ECO:0000313" key="2">
    <source>
        <dbReference type="Proteomes" id="UP001321700"/>
    </source>
</evidence>
<dbReference type="EMBL" id="JAVBIK010000003">
    <property type="protein sequence ID" value="MDT7520584.1"/>
    <property type="molecule type" value="Genomic_DNA"/>
</dbReference>
<dbReference type="RefSeq" id="WP_313876302.1">
    <property type="nucleotide sequence ID" value="NZ_JAVBIK010000003.1"/>
</dbReference>
<keyword evidence="2" id="KW-1185">Reference proteome</keyword>
<reference evidence="1 2" key="1">
    <citation type="submission" date="2023-08" db="EMBL/GenBank/DDBJ databases">
        <title>Rhodoferax potami sp. nov. and Rhodoferax mekongensis sp. nov., isolated from the Mekong River in Thailand.</title>
        <authorList>
            <person name="Kitikhun S."/>
            <person name="Charoenyingcharoen P."/>
            <person name="Siriarchawattana P."/>
            <person name="Likhitrattanapisal S."/>
            <person name="Nilsakha T."/>
            <person name="Chanpet A."/>
            <person name="Rattanawaree P."/>
            <person name="Ingsriswang S."/>
        </authorList>
    </citation>
    <scope>NUCLEOTIDE SEQUENCE [LARGE SCALE GENOMIC DNA]</scope>
    <source>
        <strain evidence="1 2">TBRC 17660</strain>
    </source>
</reference>
<gene>
    <name evidence="1" type="ORF">RAE19_18075</name>
</gene>
<proteinExistence type="predicted"/>
<organism evidence="1 2">
    <name type="scientific">Rhodoferax potami</name>
    <dbReference type="NCBI Taxonomy" id="3068338"/>
    <lineage>
        <taxon>Bacteria</taxon>
        <taxon>Pseudomonadati</taxon>
        <taxon>Pseudomonadota</taxon>
        <taxon>Betaproteobacteria</taxon>
        <taxon>Burkholderiales</taxon>
        <taxon>Comamonadaceae</taxon>
        <taxon>Rhodoferax</taxon>
    </lineage>
</organism>
<evidence type="ECO:0000313" key="1">
    <source>
        <dbReference type="EMBL" id="MDT7520584.1"/>
    </source>
</evidence>
<sequence>MQVWAFVVFLAGCATSNEASIEPSERSRLTIGQVQMALKSNETNQAEVLEAFGAPNLVTVNSEGEEVWTYQHNATLANSSSSNILGTIIVLGGTKNISGFEQSSRTMTLIIKFRMIEGVKRVSSFYSRTSSF</sequence>
<dbReference type="Proteomes" id="UP001321700">
    <property type="component" value="Unassembled WGS sequence"/>
</dbReference>
<accession>A0ABU3KRZ3</accession>
<name>A0ABU3KRZ3_9BURK</name>